<feature type="compositionally biased region" description="Polar residues" evidence="3">
    <location>
        <begin position="484"/>
        <end position="493"/>
    </location>
</feature>
<feature type="region of interest" description="Disordered" evidence="3">
    <location>
        <begin position="834"/>
        <end position="885"/>
    </location>
</feature>
<feature type="compositionally biased region" description="Basic and acidic residues" evidence="3">
    <location>
        <begin position="447"/>
        <end position="457"/>
    </location>
</feature>
<dbReference type="GO" id="GO:0031012">
    <property type="term" value="C:extracellular matrix"/>
    <property type="evidence" value="ECO:0007669"/>
    <property type="project" value="TreeGrafter"/>
</dbReference>
<dbReference type="GO" id="GO:0042302">
    <property type="term" value="F:structural constituent of cuticle"/>
    <property type="evidence" value="ECO:0007669"/>
    <property type="project" value="UniProtKB-UniRule"/>
</dbReference>
<sequence length="1275" mass="142332">MHSFQNIDVWLTLMFLAIIGKVKASDAESEDFDISNESQERMNIGNEPQTIAPELLQGAPSSGDPSPAHTSQGTDEQSVPNLGVTEVKVYNSESTVTEDNKKVSVDTLPTYPTQADTLTRRTDDGETFSENEDYSPGFPHPIGYGPTDEHMEEFLVSDFHKQEHFQKIKQSEYSPFIEDEEKEAFPNVAVKETNDSENVTGYFENLNQPQENFQPPETLQDPVETVDTPLVSKPNDSADTVSERIPNPYEILNHPDSQESFADNTTDLHASSSIFHKQEVDIAQVEDSASSNVSLAEVIEIPEILVTQSEGGEVYSSQEQTFQVVNEQELHIPEQHSEGSENDLTSIQKDITSIHKEHLISTHNEDLASIHNEDHTPSQDENPRFEFGDSSQHLISIPLASQEHSSDIGHQRAQRQFPENDQTPAHIPKFREAKQTLILSSSASADHLQEHSSDIGHQRTQRQFPENDQTPTQIPKSREAKQTLILSSSASTDHLQEHSSDIGHQRAQRQFPENDQTPTQIPKSREAKQTLILSSSASTDHLQEHSSDIGHQRAQRQFPENDQTPTQIPKFRDTKHDLISSSTTSIDHLQEFQKDDESDLTFQTSIEETEIKNSDSPPGLVSQNHFQNTETQNELLASSQLRVTDSAPPENSQETERLREMRQFPRQEPSEFADYQESSQELPQAGSIQYSTKAKYEFTGAKGTVPLFSPPQRRDNNLSLHPTPVEKDRGTPYKFSYTVRDPVHGTDFGHQEDSDGEVVTGEYYVVLPDGRKQTVQYTADHVNGFQSEVEYNNNNPSGLQIGLHPDGSLKTTSIENNIVQSLLGSSDIGNGQYQSGNGADSISFPLDNGPGFQSSQGNHGFPLPINNHDGSSQTNPSDLIFPPLPDIGSKDTIDIEGVDYPFDLPSGISDYHLTSGFEGSFTSSIDDYSNLDLGDAFHNSNSPNQFKSDSNDGGQLLVPHNDEQYQLSNSEDHIQVSDVGNQLQSVHNGDEQYPQNDINNHHPSSDEQYLPLADQPISNTDHKQYPPLESISQYQPSTSGNQHHPPTESFAYQSPTDSDPFQPNSGNNQNEILNGNQYVLPTDGDIYDQYQALDIHDQYQSHNDGQHYQLPDIHDRYVPTGANDQYQPSGTADPHQFFNDDSDNFHPDSNDNNQYGTSDDGNFLPPNNFNEFQPTTGTDQSKSGHNEHSFQPYDSEEHYQPSNEGDYYHSSSTGLHQQQPPNSHDFQAQSHFQAFASEDQSTPNENVSHIDKLGDENDFQPLTAHVHTQPCNCGG</sequence>
<evidence type="ECO:0000313" key="5">
    <source>
        <dbReference type="EMBL" id="KAK7079881.1"/>
    </source>
</evidence>
<feature type="compositionally biased region" description="Polar residues" evidence="3">
    <location>
        <begin position="1150"/>
        <end position="1181"/>
    </location>
</feature>
<feature type="chain" id="PRO_5043030465" evidence="4">
    <location>
        <begin position="25"/>
        <end position="1275"/>
    </location>
</feature>
<feature type="region of interest" description="Disordered" evidence="3">
    <location>
        <begin position="1102"/>
        <end position="1258"/>
    </location>
</feature>
<evidence type="ECO:0000256" key="2">
    <source>
        <dbReference type="PROSITE-ProRule" id="PRU00497"/>
    </source>
</evidence>
<dbReference type="EMBL" id="JAXCGZ010006299">
    <property type="protein sequence ID" value="KAK7079881.1"/>
    <property type="molecule type" value="Genomic_DNA"/>
</dbReference>
<feature type="compositionally biased region" description="Polar residues" evidence="3">
    <location>
        <begin position="868"/>
        <end position="877"/>
    </location>
</feature>
<evidence type="ECO:0000313" key="6">
    <source>
        <dbReference type="Proteomes" id="UP001381693"/>
    </source>
</evidence>
<dbReference type="Proteomes" id="UP001381693">
    <property type="component" value="Unassembled WGS sequence"/>
</dbReference>
<dbReference type="GO" id="GO:0005615">
    <property type="term" value="C:extracellular space"/>
    <property type="evidence" value="ECO:0007669"/>
    <property type="project" value="TreeGrafter"/>
</dbReference>
<gene>
    <name evidence="5" type="ORF">SK128_009340</name>
</gene>
<comment type="caution">
    <text evidence="5">The sequence shown here is derived from an EMBL/GenBank/DDBJ whole genome shotgun (WGS) entry which is preliminary data.</text>
</comment>
<feature type="region of interest" description="Disordered" evidence="3">
    <location>
        <begin position="27"/>
        <end position="82"/>
    </location>
</feature>
<dbReference type="AlphaFoldDB" id="A0AAN9A421"/>
<keyword evidence="4" id="KW-0732">Signal</keyword>
<feature type="compositionally biased region" description="Polar residues" evidence="3">
    <location>
        <begin position="461"/>
        <end position="475"/>
    </location>
</feature>
<keyword evidence="6" id="KW-1185">Reference proteome</keyword>
<feature type="compositionally biased region" description="Polar residues" evidence="3">
    <location>
        <begin position="511"/>
        <end position="522"/>
    </location>
</feature>
<feature type="compositionally biased region" description="Polar residues" evidence="3">
    <location>
        <begin position="59"/>
        <end position="80"/>
    </location>
</feature>
<feature type="region of interest" description="Disordered" evidence="3">
    <location>
        <begin position="639"/>
        <end position="683"/>
    </location>
</feature>
<dbReference type="InterPro" id="IPR051217">
    <property type="entry name" value="Insect_Cuticle_Struc_Prot"/>
</dbReference>
<feature type="compositionally biased region" description="Polar residues" evidence="3">
    <location>
        <begin position="558"/>
        <end position="567"/>
    </location>
</feature>
<feature type="compositionally biased region" description="Polar residues" evidence="3">
    <location>
        <begin position="531"/>
        <end position="540"/>
    </location>
</feature>
<protein>
    <submittedName>
        <fullName evidence="5">Uncharacterized protein</fullName>
    </submittedName>
</protein>
<keyword evidence="1 2" id="KW-0193">Cuticle</keyword>
<name>A0AAN9A421_HALRR</name>
<dbReference type="InterPro" id="IPR000618">
    <property type="entry name" value="Insect_cuticle"/>
</dbReference>
<feature type="region of interest" description="Disordered" evidence="3">
    <location>
        <begin position="402"/>
        <end position="424"/>
    </location>
</feature>
<dbReference type="PANTHER" id="PTHR12236:SF79">
    <property type="entry name" value="CUTICULAR PROTEIN 50CB-RELATED"/>
    <property type="match status" value="1"/>
</dbReference>
<feature type="compositionally biased region" description="Basic and acidic residues" evidence="3">
    <location>
        <begin position="494"/>
        <end position="504"/>
    </location>
</feature>
<feature type="region of interest" description="Disordered" evidence="3">
    <location>
        <begin position="981"/>
        <end position="1076"/>
    </location>
</feature>
<feature type="compositionally biased region" description="Polar residues" evidence="3">
    <location>
        <begin position="981"/>
        <end position="998"/>
    </location>
</feature>
<feature type="compositionally biased region" description="Basic and acidic residues" evidence="3">
    <location>
        <begin position="541"/>
        <end position="551"/>
    </location>
</feature>
<reference evidence="5 6" key="1">
    <citation type="submission" date="2023-11" db="EMBL/GenBank/DDBJ databases">
        <title>Halocaridina rubra genome assembly.</title>
        <authorList>
            <person name="Smith C."/>
        </authorList>
    </citation>
    <scope>NUCLEOTIDE SEQUENCE [LARGE SCALE GENOMIC DNA]</scope>
    <source>
        <strain evidence="5">EP-1</strain>
        <tissue evidence="5">Whole</tissue>
    </source>
</reference>
<feature type="compositionally biased region" description="Polar residues" evidence="3">
    <location>
        <begin position="1030"/>
        <end position="1076"/>
    </location>
</feature>
<feature type="compositionally biased region" description="Polar residues" evidence="3">
    <location>
        <begin position="1209"/>
        <end position="1247"/>
    </location>
</feature>
<organism evidence="5 6">
    <name type="scientific">Halocaridina rubra</name>
    <name type="common">Hawaiian red shrimp</name>
    <dbReference type="NCBI Taxonomy" id="373956"/>
    <lineage>
        <taxon>Eukaryota</taxon>
        <taxon>Metazoa</taxon>
        <taxon>Ecdysozoa</taxon>
        <taxon>Arthropoda</taxon>
        <taxon>Crustacea</taxon>
        <taxon>Multicrustacea</taxon>
        <taxon>Malacostraca</taxon>
        <taxon>Eumalacostraca</taxon>
        <taxon>Eucarida</taxon>
        <taxon>Decapoda</taxon>
        <taxon>Pleocyemata</taxon>
        <taxon>Caridea</taxon>
        <taxon>Atyoidea</taxon>
        <taxon>Atyidae</taxon>
        <taxon>Halocaridina</taxon>
    </lineage>
</organism>
<evidence type="ECO:0000256" key="3">
    <source>
        <dbReference type="SAM" id="MobiDB-lite"/>
    </source>
</evidence>
<proteinExistence type="predicted"/>
<dbReference type="PROSITE" id="PS51155">
    <property type="entry name" value="CHIT_BIND_RR_2"/>
    <property type="match status" value="1"/>
</dbReference>
<feature type="signal peptide" evidence="4">
    <location>
        <begin position="1"/>
        <end position="24"/>
    </location>
</feature>
<dbReference type="Pfam" id="PF00379">
    <property type="entry name" value="Chitin_bind_4"/>
    <property type="match status" value="1"/>
</dbReference>
<dbReference type="PANTHER" id="PTHR12236">
    <property type="entry name" value="STRUCTURAL CONTITUENT OF CUTICLE"/>
    <property type="match status" value="1"/>
</dbReference>
<evidence type="ECO:0000256" key="1">
    <source>
        <dbReference type="ARBA" id="ARBA00022460"/>
    </source>
</evidence>
<feature type="compositionally biased region" description="Basic and acidic residues" evidence="3">
    <location>
        <begin position="654"/>
        <end position="669"/>
    </location>
</feature>
<feature type="region of interest" description="Disordered" evidence="3">
    <location>
        <begin position="444"/>
        <end position="577"/>
    </location>
</feature>
<accession>A0AAN9A421</accession>
<feature type="region of interest" description="Disordered" evidence="3">
    <location>
        <begin position="704"/>
        <end position="733"/>
    </location>
</feature>
<evidence type="ECO:0000256" key="4">
    <source>
        <dbReference type="SAM" id="SignalP"/>
    </source>
</evidence>